<dbReference type="PROSITE" id="PS00141">
    <property type="entry name" value="ASP_PROTEASE"/>
    <property type="match status" value="1"/>
</dbReference>
<gene>
    <name evidence="2" type="ORF">SAMN05421760_102203</name>
</gene>
<dbReference type="NCBIfam" id="TIGR02281">
    <property type="entry name" value="clan_AA_DTGA"/>
    <property type="match status" value="1"/>
</dbReference>
<dbReference type="InterPro" id="IPR021109">
    <property type="entry name" value="Peptidase_aspartic_dom_sf"/>
</dbReference>
<sequence length="167" mass="18465">MIDKMSSIMRHLTWLIALILLTMLFNNWLDKQHNPNQLLAANNAESSQPVILKRNRQGHYIASGLINELPVVFLLDTGATVISIPEKVAERMDLQKGKAVRVSTANGSIQVYSTLLNRVQLGNIVLTNVPGHINPYMNGETALLGMSFLKHLELQQSGNTLALTVPN</sequence>
<keyword evidence="2" id="KW-0645">Protease</keyword>
<dbReference type="GO" id="GO:0006508">
    <property type="term" value="P:proteolysis"/>
    <property type="evidence" value="ECO:0007669"/>
    <property type="project" value="UniProtKB-KW"/>
</dbReference>
<keyword evidence="1" id="KW-1133">Transmembrane helix</keyword>
<organism evidence="2 3">
    <name type="scientific">Neptunomonas antarctica</name>
    <dbReference type="NCBI Taxonomy" id="619304"/>
    <lineage>
        <taxon>Bacteria</taxon>
        <taxon>Pseudomonadati</taxon>
        <taxon>Pseudomonadota</taxon>
        <taxon>Gammaproteobacteria</taxon>
        <taxon>Oceanospirillales</taxon>
        <taxon>Oceanospirillaceae</taxon>
        <taxon>Neptunomonas</taxon>
    </lineage>
</organism>
<dbReference type="OrthoDB" id="185963at2"/>
<dbReference type="GO" id="GO:0004190">
    <property type="term" value="F:aspartic-type endopeptidase activity"/>
    <property type="evidence" value="ECO:0007669"/>
    <property type="project" value="InterPro"/>
</dbReference>
<dbReference type="Gene3D" id="2.40.70.10">
    <property type="entry name" value="Acid Proteases"/>
    <property type="match status" value="1"/>
</dbReference>
<reference evidence="3" key="1">
    <citation type="submission" date="2017-01" db="EMBL/GenBank/DDBJ databases">
        <authorList>
            <person name="Varghese N."/>
            <person name="Submissions S."/>
        </authorList>
    </citation>
    <scope>NUCLEOTIDE SEQUENCE [LARGE SCALE GENOMIC DNA]</scope>
    <source>
        <strain evidence="3">DSM 22306</strain>
    </source>
</reference>
<keyword evidence="1" id="KW-0472">Membrane</keyword>
<accession>A0A1N7K5C4</accession>
<keyword evidence="2" id="KW-0378">Hydrolase</keyword>
<dbReference type="CDD" id="cd05483">
    <property type="entry name" value="retropepsin_like_bacteria"/>
    <property type="match status" value="1"/>
</dbReference>
<dbReference type="InterPro" id="IPR034122">
    <property type="entry name" value="Retropepsin-like_bacterial"/>
</dbReference>
<dbReference type="STRING" id="619304.SAMN05421760_102203"/>
<feature type="transmembrane region" description="Helical" evidence="1">
    <location>
        <begin position="12"/>
        <end position="29"/>
    </location>
</feature>
<evidence type="ECO:0000313" key="2">
    <source>
        <dbReference type="EMBL" id="SIS56802.1"/>
    </source>
</evidence>
<dbReference type="Pfam" id="PF13975">
    <property type="entry name" value="gag-asp_proteas"/>
    <property type="match status" value="1"/>
</dbReference>
<dbReference type="EMBL" id="FTOE01000002">
    <property type="protein sequence ID" value="SIS56802.1"/>
    <property type="molecule type" value="Genomic_DNA"/>
</dbReference>
<proteinExistence type="predicted"/>
<protein>
    <submittedName>
        <fullName evidence="2">Aspartyl protease family protein</fullName>
    </submittedName>
</protein>
<dbReference type="InterPro" id="IPR001969">
    <property type="entry name" value="Aspartic_peptidase_AS"/>
</dbReference>
<evidence type="ECO:0000313" key="3">
    <source>
        <dbReference type="Proteomes" id="UP000185999"/>
    </source>
</evidence>
<dbReference type="RefSeq" id="WP_054342313.1">
    <property type="nucleotide sequence ID" value="NZ_FTOE01000002.1"/>
</dbReference>
<dbReference type="AlphaFoldDB" id="A0A1N7K5C4"/>
<dbReference type="InterPro" id="IPR011969">
    <property type="entry name" value="Clan_AA_Asp_peptidase_C"/>
</dbReference>
<dbReference type="SUPFAM" id="SSF50630">
    <property type="entry name" value="Acid proteases"/>
    <property type="match status" value="1"/>
</dbReference>
<keyword evidence="3" id="KW-1185">Reference proteome</keyword>
<dbReference type="Proteomes" id="UP000185999">
    <property type="component" value="Unassembled WGS sequence"/>
</dbReference>
<evidence type="ECO:0000256" key="1">
    <source>
        <dbReference type="SAM" id="Phobius"/>
    </source>
</evidence>
<name>A0A1N7K5C4_9GAMM</name>
<keyword evidence="1" id="KW-0812">Transmembrane</keyword>